<sequence>MERKLEKKNLRKKFLKYTIPSVCAMWVYSLYTIIDGIFVGRFVGPTALASVNLSMPFVNFIFASSMLFSTGASTIIAIYLGKKDYKKANETFTLNLISIIIFSLIILIFSLLNLEKLALFLGATPTTLEMVKEYLKIIISFNGFFIVSYCLEVIVKTDGFPYFAIIGVCLSALTNIFLDYIFVVKLNLGVAGAAYATGISQVIACIFFLVHFLRKNSTLSFVKVTFDFGILKRILSIGVPDCITEASTGVVLFMFNQIILRHLGENGIVTYSIISYVNTLVLMTMIGITQGMQPLSSYYYGKEDTDTIKKLLKMSFKTVAVVSAFVFIVVIGFSENIVNVFIKGADAELFNYSVWSFKIFSTSFLVVGYNILISGFFASIEKPTKAIIISISRGLVTIVLSLFTMTALFNDTGIWMATLVSELLCIIISFGILKLNPLKELLN</sequence>
<proteinExistence type="inferred from homology"/>
<feature type="transmembrane region" description="Helical" evidence="10">
    <location>
        <begin position="234"/>
        <end position="256"/>
    </location>
</feature>
<feature type="transmembrane region" description="Helical" evidence="10">
    <location>
        <begin position="387"/>
        <end position="408"/>
    </location>
</feature>
<evidence type="ECO:0000256" key="9">
    <source>
        <dbReference type="ARBA" id="ARBA00023251"/>
    </source>
</evidence>
<dbReference type="PIRSF" id="PIRSF006603">
    <property type="entry name" value="DinF"/>
    <property type="match status" value="1"/>
</dbReference>
<evidence type="ECO:0000256" key="6">
    <source>
        <dbReference type="ARBA" id="ARBA00022692"/>
    </source>
</evidence>
<evidence type="ECO:0000256" key="1">
    <source>
        <dbReference type="ARBA" id="ARBA00004651"/>
    </source>
</evidence>
<keyword evidence="8 10" id="KW-0472">Membrane</keyword>
<evidence type="ECO:0000313" key="11">
    <source>
        <dbReference type="EMBL" id="SFB13229.1"/>
    </source>
</evidence>
<dbReference type="PANTHER" id="PTHR43823:SF3">
    <property type="entry name" value="MULTIDRUG EXPORT PROTEIN MEPA"/>
    <property type="match status" value="1"/>
</dbReference>
<evidence type="ECO:0000256" key="7">
    <source>
        <dbReference type="ARBA" id="ARBA00022989"/>
    </source>
</evidence>
<dbReference type="InterPro" id="IPR045070">
    <property type="entry name" value="MATE_MepA-like"/>
</dbReference>
<evidence type="ECO:0000256" key="10">
    <source>
        <dbReference type="SAM" id="Phobius"/>
    </source>
</evidence>
<evidence type="ECO:0000256" key="3">
    <source>
        <dbReference type="ARBA" id="ARBA00022106"/>
    </source>
</evidence>
<accession>A0A1I0YIN6</accession>
<evidence type="ECO:0000256" key="5">
    <source>
        <dbReference type="ARBA" id="ARBA00022475"/>
    </source>
</evidence>
<feature type="transmembrane region" description="Helical" evidence="10">
    <location>
        <begin position="188"/>
        <end position="213"/>
    </location>
</feature>
<protein>
    <recommendedName>
        <fullName evidence="3">Multidrug export protein MepA</fullName>
    </recommendedName>
</protein>
<dbReference type="Proteomes" id="UP000198619">
    <property type="component" value="Unassembled WGS sequence"/>
</dbReference>
<evidence type="ECO:0000256" key="2">
    <source>
        <dbReference type="ARBA" id="ARBA00008417"/>
    </source>
</evidence>
<dbReference type="GO" id="GO:0005886">
    <property type="term" value="C:plasma membrane"/>
    <property type="evidence" value="ECO:0007669"/>
    <property type="project" value="UniProtKB-SubCell"/>
</dbReference>
<keyword evidence="9" id="KW-0046">Antibiotic resistance</keyword>
<feature type="transmembrane region" description="Helical" evidence="10">
    <location>
        <begin position="268"/>
        <end position="288"/>
    </location>
</feature>
<feature type="transmembrane region" description="Helical" evidence="10">
    <location>
        <begin position="354"/>
        <end position="380"/>
    </location>
</feature>
<reference evidence="11 12" key="1">
    <citation type="submission" date="2016-10" db="EMBL/GenBank/DDBJ databases">
        <authorList>
            <person name="de Groot N.N."/>
        </authorList>
    </citation>
    <scope>NUCLEOTIDE SEQUENCE [LARGE SCALE GENOMIC DNA]</scope>
    <source>
        <strain evidence="11 12">DSM 12271</strain>
    </source>
</reference>
<feature type="transmembrane region" description="Helical" evidence="10">
    <location>
        <begin position="134"/>
        <end position="155"/>
    </location>
</feature>
<evidence type="ECO:0000256" key="4">
    <source>
        <dbReference type="ARBA" id="ARBA00022448"/>
    </source>
</evidence>
<gene>
    <name evidence="11" type="ORF">SAMN04488528_101376</name>
</gene>
<name>A0A1I0YIN6_9CLOT</name>
<keyword evidence="7 10" id="KW-1133">Transmembrane helix</keyword>
<dbReference type="GO" id="GO:0042910">
    <property type="term" value="F:xenobiotic transmembrane transporter activity"/>
    <property type="evidence" value="ECO:0007669"/>
    <property type="project" value="InterPro"/>
</dbReference>
<comment type="similarity">
    <text evidence="2">Belongs to the multi antimicrobial extrusion (MATE) (TC 2.A.66.1) family. MepA subfamily.</text>
</comment>
<dbReference type="GO" id="GO:0015297">
    <property type="term" value="F:antiporter activity"/>
    <property type="evidence" value="ECO:0007669"/>
    <property type="project" value="InterPro"/>
</dbReference>
<dbReference type="Pfam" id="PF01554">
    <property type="entry name" value="MatE"/>
    <property type="match status" value="2"/>
</dbReference>
<dbReference type="InterPro" id="IPR051327">
    <property type="entry name" value="MATE_MepA_subfamily"/>
</dbReference>
<comment type="subcellular location">
    <subcellularLocation>
        <location evidence="1">Cell membrane</location>
        <topology evidence="1">Multi-pass membrane protein</topology>
    </subcellularLocation>
</comment>
<dbReference type="InterPro" id="IPR048279">
    <property type="entry name" value="MdtK-like"/>
</dbReference>
<dbReference type="PANTHER" id="PTHR43823">
    <property type="entry name" value="SPORULATION PROTEIN YKVU"/>
    <property type="match status" value="1"/>
</dbReference>
<dbReference type="STRING" id="84698.SAMN04488528_101376"/>
<dbReference type="InterPro" id="IPR002528">
    <property type="entry name" value="MATE_fam"/>
</dbReference>
<organism evidence="11 12">
    <name type="scientific">Clostridium frigidicarnis</name>
    <dbReference type="NCBI Taxonomy" id="84698"/>
    <lineage>
        <taxon>Bacteria</taxon>
        <taxon>Bacillati</taxon>
        <taxon>Bacillota</taxon>
        <taxon>Clostridia</taxon>
        <taxon>Eubacteriales</taxon>
        <taxon>Clostridiaceae</taxon>
        <taxon>Clostridium</taxon>
    </lineage>
</organism>
<feature type="transmembrane region" description="Helical" evidence="10">
    <location>
        <begin position="319"/>
        <end position="342"/>
    </location>
</feature>
<keyword evidence="5" id="KW-1003">Cell membrane</keyword>
<keyword evidence="4" id="KW-0813">Transport</keyword>
<evidence type="ECO:0000313" key="12">
    <source>
        <dbReference type="Proteomes" id="UP000198619"/>
    </source>
</evidence>
<feature type="transmembrane region" description="Helical" evidence="10">
    <location>
        <begin position="162"/>
        <end position="182"/>
    </location>
</feature>
<dbReference type="RefSeq" id="WP_242948399.1">
    <property type="nucleotide sequence ID" value="NZ_FOKI01000013.1"/>
</dbReference>
<dbReference type="GO" id="GO:0046677">
    <property type="term" value="P:response to antibiotic"/>
    <property type="evidence" value="ECO:0007669"/>
    <property type="project" value="UniProtKB-KW"/>
</dbReference>
<dbReference type="AlphaFoldDB" id="A0A1I0YIN6"/>
<evidence type="ECO:0000256" key="8">
    <source>
        <dbReference type="ARBA" id="ARBA00023136"/>
    </source>
</evidence>
<feature type="transmembrane region" description="Helical" evidence="10">
    <location>
        <begin position="60"/>
        <end position="80"/>
    </location>
</feature>
<feature type="transmembrane region" description="Helical" evidence="10">
    <location>
        <begin position="414"/>
        <end position="433"/>
    </location>
</feature>
<keyword evidence="12" id="KW-1185">Reference proteome</keyword>
<feature type="transmembrane region" description="Helical" evidence="10">
    <location>
        <begin position="21"/>
        <end position="40"/>
    </location>
</feature>
<keyword evidence="6 10" id="KW-0812">Transmembrane</keyword>
<dbReference type="CDD" id="cd13143">
    <property type="entry name" value="MATE_MepA_like"/>
    <property type="match status" value="1"/>
</dbReference>
<dbReference type="EMBL" id="FOKI01000013">
    <property type="protein sequence ID" value="SFB13229.1"/>
    <property type="molecule type" value="Genomic_DNA"/>
</dbReference>
<feature type="transmembrane region" description="Helical" evidence="10">
    <location>
        <begin position="92"/>
        <end position="114"/>
    </location>
</feature>